<dbReference type="AlphaFoldDB" id="A0A160MIN6"/>
<evidence type="ECO:0000313" key="1">
    <source>
        <dbReference type="EMBL" id="AND42708.1"/>
    </source>
</evidence>
<gene>
    <name evidence="1" type="ORF">A361_04310</name>
</gene>
<dbReference type="InterPro" id="IPR036173">
    <property type="entry name" value="G39-like_N_sf"/>
</dbReference>
<proteinExistence type="predicted"/>
<dbReference type="Proteomes" id="UP000077856">
    <property type="component" value="Chromosome"/>
</dbReference>
<dbReference type="KEGG" id="bon:A361_04310"/>
<sequence length="113" mass="13161">MTKRETYTLLALIAVYYEQFEVNQQKIDYWHEVLRHHEVEDLRQNLLQHVEVSPYPPKISDLMRKSAAVSRAIPDCRDSAFIVPISWKPASEEVVQAELAKMRQILGIVRGEV</sequence>
<dbReference type="eggNOG" id="ENOG5032I9I">
    <property type="taxonomic scope" value="Bacteria"/>
</dbReference>
<evidence type="ECO:0000313" key="2">
    <source>
        <dbReference type="Proteomes" id="UP000077856"/>
    </source>
</evidence>
<dbReference type="SUPFAM" id="SSF89064">
    <property type="entry name" value="Replisome organizer (g39p helicase loader/inhibitor protein)"/>
    <property type="match status" value="1"/>
</dbReference>
<protein>
    <recommendedName>
        <fullName evidence="3">Replicative helicase inhibitor G39P N-terminal domain-containing protein</fullName>
    </recommendedName>
</protein>
<evidence type="ECO:0008006" key="3">
    <source>
        <dbReference type="Google" id="ProtNLM"/>
    </source>
</evidence>
<dbReference type="STRING" id="1196031.A361_04310"/>
<accession>A0A160MIN6</accession>
<name>A0A160MIN6_9BACI</name>
<dbReference type="EMBL" id="CP015506">
    <property type="protein sequence ID" value="AND42708.1"/>
    <property type="molecule type" value="Genomic_DNA"/>
</dbReference>
<dbReference type="RefSeq" id="WP_033196444.1">
    <property type="nucleotide sequence ID" value="NZ_CP015506.1"/>
</dbReference>
<organism evidence="1 2">
    <name type="scientific">Cytobacillus oceanisediminis 2691</name>
    <dbReference type="NCBI Taxonomy" id="1196031"/>
    <lineage>
        <taxon>Bacteria</taxon>
        <taxon>Bacillati</taxon>
        <taxon>Bacillota</taxon>
        <taxon>Bacilli</taxon>
        <taxon>Bacillales</taxon>
        <taxon>Bacillaceae</taxon>
        <taxon>Cytobacillus</taxon>
    </lineage>
</organism>
<dbReference type="Gene3D" id="1.10.8.200">
    <property type="entry name" value="Replisome organizer (g39p helicase loader/inhibitor protein)"/>
    <property type="match status" value="1"/>
</dbReference>
<reference evidence="1 2" key="1">
    <citation type="submission" date="2016-04" db="EMBL/GenBank/DDBJ databases">
        <title>Complete genome sequence of Bacillus oceanisediminis strain 2691.</title>
        <authorList>
            <person name="Jeong H."/>
            <person name="Kim H.J."/>
            <person name="Lee D.-W."/>
        </authorList>
    </citation>
    <scope>NUCLEOTIDE SEQUENCE [LARGE SCALE GENOMIC DNA]</scope>
    <source>
        <strain evidence="1 2">2691</strain>
    </source>
</reference>